<dbReference type="NCBIfam" id="NF038123">
    <property type="entry name" value="NF038123_dom"/>
    <property type="match status" value="1"/>
</dbReference>
<organism evidence="3 4">
    <name type="scientific">Aliikangiella coralliicola</name>
    <dbReference type="NCBI Taxonomy" id="2592383"/>
    <lineage>
        <taxon>Bacteria</taxon>
        <taxon>Pseudomonadati</taxon>
        <taxon>Pseudomonadota</taxon>
        <taxon>Gammaproteobacteria</taxon>
        <taxon>Oceanospirillales</taxon>
        <taxon>Pleioneaceae</taxon>
        <taxon>Aliikangiella</taxon>
    </lineage>
</organism>
<dbReference type="AlphaFoldDB" id="A0A545UJT4"/>
<evidence type="ECO:0000259" key="2">
    <source>
        <dbReference type="Pfam" id="PF06468"/>
    </source>
</evidence>
<dbReference type="InterPro" id="IPR009465">
    <property type="entry name" value="Spondin_N"/>
</dbReference>
<dbReference type="Pfam" id="PF06468">
    <property type="entry name" value="Spond_N"/>
    <property type="match status" value="1"/>
</dbReference>
<evidence type="ECO:0000313" key="3">
    <source>
        <dbReference type="EMBL" id="TQV89726.1"/>
    </source>
</evidence>
<proteinExistence type="predicted"/>
<feature type="chain" id="PRO_5022204126" description="Spondin domain-containing protein" evidence="1">
    <location>
        <begin position="23"/>
        <end position="224"/>
    </location>
</feature>
<dbReference type="Proteomes" id="UP000315439">
    <property type="component" value="Unassembled WGS sequence"/>
</dbReference>
<name>A0A545UJT4_9GAMM</name>
<feature type="domain" description="Spondin" evidence="2">
    <location>
        <begin position="25"/>
        <end position="146"/>
    </location>
</feature>
<dbReference type="EMBL" id="VIKS01000001">
    <property type="protein sequence ID" value="TQV89726.1"/>
    <property type="molecule type" value="Genomic_DNA"/>
</dbReference>
<reference evidence="3 4" key="1">
    <citation type="submission" date="2019-07" db="EMBL/GenBank/DDBJ databases">
        <title>Draft genome for Aliikangiella sp. M105.</title>
        <authorList>
            <person name="Wang G."/>
        </authorList>
    </citation>
    <scope>NUCLEOTIDE SEQUENCE [LARGE SCALE GENOMIC DNA]</scope>
    <source>
        <strain evidence="3 4">M105</strain>
    </source>
</reference>
<dbReference type="RefSeq" id="WP_142891790.1">
    <property type="nucleotide sequence ID" value="NZ_ML660160.1"/>
</dbReference>
<gene>
    <name evidence="3" type="ORF">FLL46_02270</name>
</gene>
<accession>A0A545UJT4</accession>
<dbReference type="OrthoDB" id="264824at2"/>
<keyword evidence="4" id="KW-1185">Reference proteome</keyword>
<feature type="signal peptide" evidence="1">
    <location>
        <begin position="1"/>
        <end position="22"/>
    </location>
</feature>
<comment type="caution">
    <text evidence="3">The sequence shown here is derived from an EMBL/GenBank/DDBJ whole genome shotgun (WGS) entry which is preliminary data.</text>
</comment>
<protein>
    <recommendedName>
        <fullName evidence="2">Spondin domain-containing protein</fullName>
    </recommendedName>
</protein>
<evidence type="ECO:0000313" key="4">
    <source>
        <dbReference type="Proteomes" id="UP000315439"/>
    </source>
</evidence>
<dbReference type="InterPro" id="IPR038678">
    <property type="entry name" value="Spondin_N_sf"/>
</dbReference>
<sequence>MKTRTSVVFIVLATLMSFNVFASSQYKHKYHAANYKVTITNVTKGISFTPFLAATHNRKINLFTIGEVASFEVSRVAEGGDISGLNAVLDQSDNVLATESSAGLLAPGQSVMLKIKGSKNFRKLSLISMLLPTNDTMVALRGAKLPRRGKVTYFMKAYDGGSETNDEYCANIPGPQCGGIPFSPDDDGEGYVYPSPGIHGHGDLSTLDYQWDGPVAKVVVERVY</sequence>
<evidence type="ECO:0000256" key="1">
    <source>
        <dbReference type="SAM" id="SignalP"/>
    </source>
</evidence>
<dbReference type="Gene3D" id="2.60.40.2130">
    <property type="entry name" value="F-spondin domain"/>
    <property type="match status" value="1"/>
</dbReference>
<keyword evidence="1" id="KW-0732">Signal</keyword>